<keyword evidence="7" id="KW-0472">Membrane</keyword>
<accession>A0A238KW27</accession>
<dbReference type="InterPro" id="IPR001915">
    <property type="entry name" value="Peptidase_M48"/>
</dbReference>
<keyword evidence="3 6" id="KW-0378">Hydrolase</keyword>
<dbReference type="GO" id="GO:0016020">
    <property type="term" value="C:membrane"/>
    <property type="evidence" value="ECO:0007669"/>
    <property type="project" value="TreeGrafter"/>
</dbReference>
<feature type="domain" description="Peptidase M48" evidence="8">
    <location>
        <begin position="180"/>
        <end position="322"/>
    </location>
</feature>
<dbReference type="PANTHER" id="PTHR22726">
    <property type="entry name" value="METALLOENDOPEPTIDASE OMA1"/>
    <property type="match status" value="1"/>
</dbReference>
<evidence type="ECO:0000256" key="1">
    <source>
        <dbReference type="ARBA" id="ARBA00022670"/>
    </source>
</evidence>
<keyword evidence="7" id="KW-1133">Transmembrane helix</keyword>
<feature type="domain" description="DUF7092" evidence="9">
    <location>
        <begin position="10"/>
        <end position="66"/>
    </location>
</feature>
<name>A0A238KW27_9RHOB</name>
<dbReference type="AlphaFoldDB" id="A0A238KW27"/>
<dbReference type="Pfam" id="PF23368">
    <property type="entry name" value="DUF7092"/>
    <property type="match status" value="1"/>
</dbReference>
<comment type="similarity">
    <text evidence="6">Belongs to the peptidase M48 family.</text>
</comment>
<dbReference type="GO" id="GO:0004222">
    <property type="term" value="F:metalloendopeptidase activity"/>
    <property type="evidence" value="ECO:0007669"/>
    <property type="project" value="InterPro"/>
</dbReference>
<evidence type="ECO:0000259" key="9">
    <source>
        <dbReference type="Pfam" id="PF23368"/>
    </source>
</evidence>
<sequence length="327" mass="35221">MVQARLVQNASGGLTLVEEDGGVITNAMGPDVQFDARLGSAPRRITFPDGALFETDDHHGLATITGRHPDGGLHGLERFHPRLVAVIALCLAGVWFIWRFGLDLLVAAAIWLTPQPLVNTIDAGVLYSMDKTIAAPSRLSDDDKEKAQAIFAQLVQQMDEGSRKQANFTLGFRQIGGMGPNAFALPGGTVVMTDALVRTFPSEDIQAGILGHELGHVVEKHGLRQMYRSAGIYLLIAVLAGDTGPILEDILLEGNLILSLAYSRQHEASADAFGVKLSKNAGFDPEGLAEFFEHLEEIMGDGGPAWLSTHPSHTDRVEEIKRLSQGS</sequence>
<dbReference type="GO" id="GO:0046872">
    <property type="term" value="F:metal ion binding"/>
    <property type="evidence" value="ECO:0007669"/>
    <property type="project" value="UniProtKB-KW"/>
</dbReference>
<dbReference type="EMBL" id="FXYE01000002">
    <property type="protein sequence ID" value="SMX47054.1"/>
    <property type="molecule type" value="Genomic_DNA"/>
</dbReference>
<reference evidence="11" key="1">
    <citation type="submission" date="2017-05" db="EMBL/GenBank/DDBJ databases">
        <authorList>
            <person name="Rodrigo-Torres L."/>
            <person name="Arahal R. D."/>
            <person name="Lucena T."/>
        </authorList>
    </citation>
    <scope>NUCLEOTIDE SEQUENCE [LARGE SCALE GENOMIC DNA]</scope>
    <source>
        <strain evidence="11">CECT 8621</strain>
    </source>
</reference>
<organism evidence="10 11">
    <name type="scientific">Actibacterium lipolyticum</name>
    <dbReference type="NCBI Taxonomy" id="1524263"/>
    <lineage>
        <taxon>Bacteria</taxon>
        <taxon>Pseudomonadati</taxon>
        <taxon>Pseudomonadota</taxon>
        <taxon>Alphaproteobacteria</taxon>
        <taxon>Rhodobacterales</taxon>
        <taxon>Roseobacteraceae</taxon>
        <taxon>Actibacterium</taxon>
    </lineage>
</organism>
<evidence type="ECO:0000256" key="2">
    <source>
        <dbReference type="ARBA" id="ARBA00022723"/>
    </source>
</evidence>
<protein>
    <submittedName>
        <fullName evidence="10">TPR repeat-containing protein YfgC</fullName>
    </submittedName>
</protein>
<gene>
    <name evidence="10" type="primary">yfgC_3</name>
    <name evidence="10" type="ORF">COL8621_03321</name>
</gene>
<evidence type="ECO:0000256" key="7">
    <source>
        <dbReference type="SAM" id="Phobius"/>
    </source>
</evidence>
<evidence type="ECO:0000256" key="3">
    <source>
        <dbReference type="ARBA" id="ARBA00022801"/>
    </source>
</evidence>
<keyword evidence="5 6" id="KW-0482">Metalloprotease</keyword>
<keyword evidence="7" id="KW-0812">Transmembrane</keyword>
<dbReference type="InterPro" id="IPR055518">
    <property type="entry name" value="DUF7092"/>
</dbReference>
<evidence type="ECO:0000313" key="10">
    <source>
        <dbReference type="EMBL" id="SMX47054.1"/>
    </source>
</evidence>
<keyword evidence="11" id="KW-1185">Reference proteome</keyword>
<keyword evidence="1 6" id="KW-0645">Protease</keyword>
<evidence type="ECO:0000256" key="5">
    <source>
        <dbReference type="ARBA" id="ARBA00023049"/>
    </source>
</evidence>
<keyword evidence="2" id="KW-0479">Metal-binding</keyword>
<dbReference type="Proteomes" id="UP000202922">
    <property type="component" value="Unassembled WGS sequence"/>
</dbReference>
<evidence type="ECO:0000313" key="11">
    <source>
        <dbReference type="Proteomes" id="UP000202922"/>
    </source>
</evidence>
<comment type="cofactor">
    <cofactor evidence="6">
        <name>Zn(2+)</name>
        <dbReference type="ChEBI" id="CHEBI:29105"/>
    </cofactor>
    <text evidence="6">Binds 1 zinc ion per subunit.</text>
</comment>
<evidence type="ECO:0000256" key="6">
    <source>
        <dbReference type="RuleBase" id="RU003983"/>
    </source>
</evidence>
<dbReference type="Pfam" id="PF01435">
    <property type="entry name" value="Peptidase_M48"/>
    <property type="match status" value="1"/>
</dbReference>
<dbReference type="CDD" id="cd07332">
    <property type="entry name" value="M48C_Oma1_like"/>
    <property type="match status" value="1"/>
</dbReference>
<evidence type="ECO:0000259" key="8">
    <source>
        <dbReference type="Pfam" id="PF01435"/>
    </source>
</evidence>
<dbReference type="PANTHER" id="PTHR22726:SF1">
    <property type="entry name" value="METALLOENDOPEPTIDASE OMA1, MITOCHONDRIAL"/>
    <property type="match status" value="1"/>
</dbReference>
<feature type="transmembrane region" description="Helical" evidence="7">
    <location>
        <begin position="83"/>
        <end position="112"/>
    </location>
</feature>
<dbReference type="InterPro" id="IPR051156">
    <property type="entry name" value="Mito/Outer_Membr_Metalloprot"/>
</dbReference>
<dbReference type="GO" id="GO:0051603">
    <property type="term" value="P:proteolysis involved in protein catabolic process"/>
    <property type="evidence" value="ECO:0007669"/>
    <property type="project" value="TreeGrafter"/>
</dbReference>
<keyword evidence="4 6" id="KW-0862">Zinc</keyword>
<proteinExistence type="inferred from homology"/>
<evidence type="ECO:0000256" key="4">
    <source>
        <dbReference type="ARBA" id="ARBA00022833"/>
    </source>
</evidence>
<dbReference type="Gene3D" id="3.30.2010.10">
    <property type="entry name" value="Metalloproteases ('zincins'), catalytic domain"/>
    <property type="match status" value="1"/>
</dbReference>